<feature type="region of interest" description="Disordered" evidence="2">
    <location>
        <begin position="729"/>
        <end position="851"/>
    </location>
</feature>
<dbReference type="InterPro" id="IPR009060">
    <property type="entry name" value="UBA-like_sf"/>
</dbReference>
<evidence type="ECO:0000256" key="1">
    <source>
        <dbReference type="ARBA" id="ARBA00022786"/>
    </source>
</evidence>
<dbReference type="Gene3D" id="3.30.1370.110">
    <property type="match status" value="1"/>
</dbReference>
<evidence type="ECO:0000259" key="4">
    <source>
        <dbReference type="PROSITE" id="PS51140"/>
    </source>
</evidence>
<feature type="domain" description="Smr" evidence="3">
    <location>
        <begin position="1909"/>
        <end position="1985"/>
    </location>
</feature>
<feature type="region of interest" description="Disordered" evidence="2">
    <location>
        <begin position="1543"/>
        <end position="1582"/>
    </location>
</feature>
<feature type="compositionally biased region" description="Acidic residues" evidence="2">
    <location>
        <begin position="1316"/>
        <end position="1327"/>
    </location>
</feature>
<feature type="domain" description="CUE" evidence="4">
    <location>
        <begin position="1619"/>
        <end position="1661"/>
    </location>
</feature>
<feature type="region of interest" description="Disordered" evidence="2">
    <location>
        <begin position="1879"/>
        <end position="1898"/>
    </location>
</feature>
<proteinExistence type="predicted"/>
<dbReference type="Proteomes" id="UP001497600">
    <property type="component" value="Chromosome E"/>
</dbReference>
<dbReference type="SUPFAM" id="SSF46934">
    <property type="entry name" value="UBA-like"/>
    <property type="match status" value="1"/>
</dbReference>
<feature type="region of interest" description="Disordered" evidence="2">
    <location>
        <begin position="435"/>
        <end position="462"/>
    </location>
</feature>
<dbReference type="InterPro" id="IPR052772">
    <property type="entry name" value="Endo/PolyKinase_Domain-Protein"/>
</dbReference>
<reference evidence="5 6" key="1">
    <citation type="submission" date="2024-01" db="EMBL/GenBank/DDBJ databases">
        <authorList>
            <consortium name="Genoscope - CEA"/>
            <person name="William W."/>
        </authorList>
    </citation>
    <scope>NUCLEOTIDE SEQUENCE [LARGE SCALE GENOMIC DNA]</scope>
    <source>
        <strain evidence="5 6">29B2s-10</strain>
    </source>
</reference>
<sequence>MTSVPSQDWIELSPLLRIPVSSPKVHNDVCSILEELYLAPFLQTGQPISPYFISILSGPMSFQGPIDTSGQIHPLIYFIAGLTGDSLQETANRLSVFAPIDLIQATINSANIPLHISTQDMQARDKLLSLYAPITQLGGSNLLLKLYTLTAGDETYMVTTLIICILYSMSITLNPIQKYSYNLTAAVNSQQNYNPTMNPTIPVPTTSVAPLQTDFTVPPIMHTQGGIWSTDPMTMNRISGSVSISFLDNEEERQLLKDITKVTPEDFPEVTLQGYQERSPQVPSVIPSPTLQTPQMEEVKQTIGRMISPTPLASLSSPTSRSPEQLFEDDKVEYPIVTVASHSTEEAVEEITETTEKPSSLENVVSLPNEIILPELPVSQPLYQIQKTKETTYQSLKSLPPHHYNNRSSFSNFPGLYSTDGHSLSQYSIAGNPSISGRLSSNSQSKDIWSGSTSSSRNKSTLQDSTNFFSLDSVNEQLIDKLPVEPETNLPIGNGSLSGESVEDSTKTDSIKELVDSKQENVKRTKKEESKIVREPITARVCTRKYEIPESTEDQVLYDRIKKSFQNVLDGKPQTPEKTIDEIIDQINDNLSQYVGTNGLSESSFSNRPRSSKTSSRKSATLRRESSDSGLDLQSIEKDVIHNLESPIVITEPLIGITESTVSKEANEPPISIEDKSVSEKKKDVIKEEPLTLQKEDKNLIHASAPTGESADSRTSVIEVPIIHTKPETVEEPVEGPTPIKEEPMEVPTSIKEGPVEVPTPIKEEPVEVPTPIKEGPVEVPTPIKEGPVEVPTPIKEGPVEVPTPIMEEPMEVPTPIKKEPMEVPTPIKEEPMEVPTPIMEEPMEVPTPIKEEPMEVPTPIMEEPMEVPTPIKEEPMEVPTPIMEEPMEVPTPIKEEPMEVPTPIKEEPMEVPTSTKEVPVELAKEVPIDKGELVVTSTTTSKSKQQKPIKAKSPILKNETTGLDASSTKIAESESDSSIKAKVNTSTEFSIQNISSSAGDQTPTPADKLQVKQILKNPLRDSKLPSDNRAQEIGYKPSSNSMNKKSQICTNVKVPDKKQFDSTSGKRSTVSKLNTRSKSNKLEKGNGKKTKTIPETKYGSTRKSEPSKTLAQDKTTKSKPAIEKSKETLREKSLYSYNEEAACRSVEPDTFEDENIPLKKTGKPSKTNPQKTVASVNGENGKSASINNKKSSENLKANKKDQICVTMVGDRSKKVAIPMQVYPEMHSSLKSIRSSILGCLEKVSKTYFELPYEFKSEYQSKSDNEVTEESPSGCSSDSTGQEDADDDSDRNGNEKHKNVDEIIEDQEVDIHPAAYDDEDEDEVEDEYVIENPINVVTSLLNVEQKDSESNIVPEESELNSNKNKNKNKKKKKKSNKKTKSKAISDLVGQYAQLVLDMERDFDKYHELDEKKMLEPYGPRNGDIQEVIEFFNVLTQEEEGKFEQPFINSAMVLDNENIKIEVVEAAESKTKKTPEDMQNNPTDPKTKVSNIVDLFEQYRVPPGSSLINEKISQVHEDIINNTEFVIKGRKMMREVAELEQDRAKHFKPTEQEKQPTPVFNPSDRATPRSISNDAREDVEETTYNPTEEILKTATESKEAPIKDELHRDEAVNQEIDPLNVRGKVKSIQECFPDMDVKLIERHIHASNYDLNMAFESILLDDGSISEPKFEGLPEEKVETADDFTNIKSVMNLTGVLEGVAYDYLQRNDNNIWSAACEIVMNCNLEKQPAKTKKPTTKPVTLTSRVQYGGGPAKKNAFSVLATTESEDDSDETASSTYVYNENSPEAQELKEIYLGNEEFREMSEVFFRKALVLFKGDCTRAITLAMEFVTAGESDLSFNYYTEAATSNDKVIDYSVLGKKSRKPQSALLGSKITLGHTPKKVTSSSANQPKKTSTVMHGSVTSSKKGVLDLHNYLVPEATALVRQALDEWWGQEQEKRILDGRFDKFGSDASFVDPLTIVTGRGIHSQGGVAKIRPSVYKILIQNGYIFEESASLYVVTGKKSKK</sequence>
<dbReference type="PANTHER" id="PTHR46535">
    <property type="entry name" value="NEDD4-BINDING PROTEIN 2"/>
    <property type="match status" value="1"/>
</dbReference>
<feature type="region of interest" description="Disordered" evidence="2">
    <location>
        <begin position="598"/>
        <end position="630"/>
    </location>
</feature>
<dbReference type="InterPro" id="IPR003892">
    <property type="entry name" value="CUE"/>
</dbReference>
<feature type="region of interest" description="Disordered" evidence="2">
    <location>
        <begin position="1258"/>
        <end position="1327"/>
    </location>
</feature>
<feature type="region of interest" description="Disordered" evidence="2">
    <location>
        <begin position="486"/>
        <end position="530"/>
    </location>
</feature>
<feature type="compositionally biased region" description="Polar residues" evidence="2">
    <location>
        <begin position="1062"/>
        <end position="1078"/>
    </location>
</feature>
<dbReference type="InterPro" id="IPR002625">
    <property type="entry name" value="Smr_dom"/>
</dbReference>
<feature type="compositionally biased region" description="Polar residues" evidence="2">
    <location>
        <begin position="1270"/>
        <end position="1280"/>
    </location>
</feature>
<dbReference type="EMBL" id="OZ004257">
    <property type="protein sequence ID" value="CAK7906665.1"/>
    <property type="molecule type" value="Genomic_DNA"/>
</dbReference>
<gene>
    <name evidence="5" type="ORF">CAAN4_E01838</name>
</gene>
<dbReference type="PROSITE" id="PS51140">
    <property type="entry name" value="CUE"/>
    <property type="match status" value="1"/>
</dbReference>
<dbReference type="CDD" id="cd14279">
    <property type="entry name" value="CUE"/>
    <property type="match status" value="1"/>
</dbReference>
<evidence type="ECO:0000313" key="5">
    <source>
        <dbReference type="EMBL" id="CAK7906665.1"/>
    </source>
</evidence>
<feature type="compositionally biased region" description="Basic and acidic residues" evidence="2">
    <location>
        <begin position="504"/>
        <end position="530"/>
    </location>
</feature>
<feature type="compositionally biased region" description="Low complexity" evidence="2">
    <location>
        <begin position="450"/>
        <end position="460"/>
    </location>
</feature>
<feature type="compositionally biased region" description="Basic and acidic residues" evidence="2">
    <location>
        <begin position="1115"/>
        <end position="1134"/>
    </location>
</feature>
<feature type="compositionally biased region" description="Basic and acidic residues" evidence="2">
    <location>
        <begin position="817"/>
        <end position="832"/>
    </location>
</feature>
<feature type="compositionally biased region" description="Polar residues" evidence="2">
    <location>
        <begin position="1038"/>
        <end position="1051"/>
    </location>
</feature>
<evidence type="ECO:0000259" key="3">
    <source>
        <dbReference type="PROSITE" id="PS50828"/>
    </source>
</evidence>
<feature type="compositionally biased region" description="Basic residues" evidence="2">
    <location>
        <begin position="1364"/>
        <end position="1381"/>
    </location>
</feature>
<dbReference type="SMART" id="SM00463">
    <property type="entry name" value="SMR"/>
    <property type="match status" value="1"/>
</dbReference>
<feature type="compositionally biased region" description="Polar residues" evidence="2">
    <location>
        <begin position="435"/>
        <end position="447"/>
    </location>
</feature>
<feature type="compositionally biased region" description="Polar residues" evidence="2">
    <location>
        <begin position="1881"/>
        <end position="1898"/>
    </location>
</feature>
<feature type="compositionally biased region" description="Polar residues" evidence="2">
    <location>
        <begin position="984"/>
        <end position="1005"/>
    </location>
</feature>
<feature type="compositionally biased region" description="Polar residues" evidence="2">
    <location>
        <begin position="1165"/>
        <end position="1190"/>
    </location>
</feature>
<evidence type="ECO:0000256" key="2">
    <source>
        <dbReference type="SAM" id="MobiDB-lite"/>
    </source>
</evidence>
<keyword evidence="1" id="KW-0833">Ubl conjugation pathway</keyword>
<feature type="compositionally biased region" description="Basic and acidic residues" evidence="2">
    <location>
        <begin position="1290"/>
        <end position="1301"/>
    </location>
</feature>
<name>A0ABP0EEK8_9ASCO</name>
<evidence type="ECO:0008006" key="7">
    <source>
        <dbReference type="Google" id="ProtNLM"/>
    </source>
</evidence>
<feature type="region of interest" description="Disordered" evidence="2">
    <location>
        <begin position="1348"/>
        <end position="1382"/>
    </location>
</feature>
<dbReference type="PROSITE" id="PS50828">
    <property type="entry name" value="SMR"/>
    <property type="match status" value="1"/>
</dbReference>
<keyword evidence="6" id="KW-1185">Reference proteome</keyword>
<dbReference type="PANTHER" id="PTHR46535:SF1">
    <property type="entry name" value="NEDD4-BINDING PROTEIN 2"/>
    <property type="match status" value="1"/>
</dbReference>
<protein>
    <recommendedName>
        <fullName evidence="7">Smr domain-containing protein</fullName>
    </recommendedName>
</protein>
<accession>A0ABP0EEK8</accession>
<evidence type="ECO:0000313" key="6">
    <source>
        <dbReference type="Proteomes" id="UP001497600"/>
    </source>
</evidence>
<feature type="compositionally biased region" description="Basic and acidic residues" evidence="2">
    <location>
        <begin position="1543"/>
        <end position="1553"/>
    </location>
</feature>
<feature type="compositionally biased region" description="Basic and acidic residues" evidence="2">
    <location>
        <begin position="1191"/>
        <end position="1201"/>
    </location>
</feature>
<dbReference type="SUPFAM" id="SSF160443">
    <property type="entry name" value="SMR domain-like"/>
    <property type="match status" value="1"/>
</dbReference>
<dbReference type="InterPro" id="IPR036063">
    <property type="entry name" value="Smr_dom_sf"/>
</dbReference>
<feature type="compositionally biased region" description="Low complexity" evidence="2">
    <location>
        <begin position="601"/>
        <end position="619"/>
    </location>
</feature>
<organism evidence="5 6">
    <name type="scientific">[Candida] anglica</name>
    <dbReference type="NCBI Taxonomy" id="148631"/>
    <lineage>
        <taxon>Eukaryota</taxon>
        <taxon>Fungi</taxon>
        <taxon>Dikarya</taxon>
        <taxon>Ascomycota</taxon>
        <taxon>Saccharomycotina</taxon>
        <taxon>Pichiomycetes</taxon>
        <taxon>Debaryomycetaceae</taxon>
        <taxon>Kurtzmaniella</taxon>
    </lineage>
</organism>
<feature type="compositionally biased region" description="Basic and acidic residues" evidence="2">
    <location>
        <begin position="1019"/>
        <end position="1031"/>
    </location>
</feature>
<feature type="compositionally biased region" description="Polar residues" evidence="2">
    <location>
        <begin position="959"/>
        <end position="971"/>
    </location>
</feature>
<feature type="region of interest" description="Disordered" evidence="2">
    <location>
        <begin position="929"/>
        <end position="1201"/>
    </location>
</feature>